<dbReference type="PANTHER" id="PTHR47150">
    <property type="entry name" value="OS12G0169200 PROTEIN"/>
    <property type="match status" value="1"/>
</dbReference>
<sequence length="561" mass="64733">MANELYVNDQKMKFSLEHAWRLLRHEQKWCSSNALRGPENTKRTKLDVSGTYSSSSNTTSRLEEEANERPPGVKASKRKAKNNGGGTKTEGNSLQKLEKAWEIREFPCDLKSAQENIKSLVFDSALPVTKLVSSSRHKSTTREQQENNNLPVTKPVSQPSRQNAHLDDEYDEFFDEHFGNLFQDCLDDYGNDQQPTSSRRPRAYIDRQHEEGHIQLWNDYFSENATFSTGSFRRRFRMNKSLFIRIVEALSNEVPYFQQRRDATGRLGLYGLQKCTAAIRILAYGCAADAVDEYLHLADSTAMQCLENFVEGIIYLFQDTYLRRPTSEDLQQLLNLGEDRGFPGMIGSIDCMHWEWKNCPTAWKGQYSRTLNDINVLDRSPVFDDILEGRAPRVDYFVNGRHYNMAYYLTDGIYPRWASFIQSISLPQDPKASLFARCQEATRKDVERAFGVLQARFAIVKNPALFLDKAKIGKIMRACIILHNMIVEDERDGYNLSNTAEFHQREGSRTSHVDLTYSTDRINNLDDVMGAWNQVRDTTKHRRLKADLVEHIWQKFGTTQY</sequence>
<organism evidence="3 4">
    <name type="scientific">Camelina sativa</name>
    <name type="common">False flax</name>
    <name type="synonym">Myagrum sativum</name>
    <dbReference type="NCBI Taxonomy" id="90675"/>
    <lineage>
        <taxon>Eukaryota</taxon>
        <taxon>Viridiplantae</taxon>
        <taxon>Streptophyta</taxon>
        <taxon>Embryophyta</taxon>
        <taxon>Tracheophyta</taxon>
        <taxon>Spermatophyta</taxon>
        <taxon>Magnoliopsida</taxon>
        <taxon>eudicotyledons</taxon>
        <taxon>Gunneridae</taxon>
        <taxon>Pentapetalae</taxon>
        <taxon>rosids</taxon>
        <taxon>malvids</taxon>
        <taxon>Brassicales</taxon>
        <taxon>Brassicaceae</taxon>
        <taxon>Camelineae</taxon>
        <taxon>Camelina</taxon>
    </lineage>
</organism>
<evidence type="ECO:0000313" key="3">
    <source>
        <dbReference type="Proteomes" id="UP000694864"/>
    </source>
</evidence>
<feature type="domain" description="No apical meristem-associated C-terminal" evidence="2">
    <location>
        <begin position="13"/>
        <end position="99"/>
    </location>
</feature>
<reference evidence="4" key="2">
    <citation type="submission" date="2025-08" db="UniProtKB">
        <authorList>
            <consortium name="RefSeq"/>
        </authorList>
    </citation>
    <scope>IDENTIFICATION</scope>
    <source>
        <tissue evidence="4">Leaf</tissue>
    </source>
</reference>
<feature type="region of interest" description="Disordered" evidence="1">
    <location>
        <begin position="132"/>
        <end position="162"/>
    </location>
</feature>
<dbReference type="Pfam" id="PF14303">
    <property type="entry name" value="NAM-associated"/>
    <property type="match status" value="1"/>
</dbReference>
<dbReference type="Proteomes" id="UP000694864">
    <property type="component" value="Chromosome 8"/>
</dbReference>
<evidence type="ECO:0000259" key="2">
    <source>
        <dbReference type="Pfam" id="PF14303"/>
    </source>
</evidence>
<feature type="compositionally biased region" description="Polar residues" evidence="1">
    <location>
        <begin position="146"/>
        <end position="162"/>
    </location>
</feature>
<dbReference type="GeneID" id="104709189"/>
<feature type="compositionally biased region" description="Low complexity" evidence="1">
    <location>
        <begin position="49"/>
        <end position="60"/>
    </location>
</feature>
<evidence type="ECO:0000313" key="4">
    <source>
        <dbReference type="RefSeq" id="XP_019084200.1"/>
    </source>
</evidence>
<dbReference type="PANTHER" id="PTHR47150:SF5">
    <property type="entry name" value="OS07G0546750 PROTEIN"/>
    <property type="match status" value="1"/>
</dbReference>
<proteinExistence type="predicted"/>
<dbReference type="InterPro" id="IPR006912">
    <property type="entry name" value="Harbinger_derived_prot"/>
</dbReference>
<reference evidence="3" key="1">
    <citation type="journal article" date="2014" name="Nat. Commun.">
        <title>The emerging biofuel crop Camelina sativa retains a highly undifferentiated hexaploid genome structure.</title>
        <authorList>
            <person name="Kagale S."/>
            <person name="Koh C."/>
            <person name="Nixon J."/>
            <person name="Bollina V."/>
            <person name="Clarke W.E."/>
            <person name="Tuteja R."/>
            <person name="Spillane C."/>
            <person name="Robinson S.J."/>
            <person name="Links M.G."/>
            <person name="Clarke C."/>
            <person name="Higgins E.E."/>
            <person name="Huebert T."/>
            <person name="Sharpe A.G."/>
            <person name="Parkin I.A."/>
        </authorList>
    </citation>
    <scope>NUCLEOTIDE SEQUENCE [LARGE SCALE GENOMIC DNA]</scope>
    <source>
        <strain evidence="3">cv. DH55</strain>
    </source>
</reference>
<evidence type="ECO:0000256" key="1">
    <source>
        <dbReference type="SAM" id="MobiDB-lite"/>
    </source>
</evidence>
<dbReference type="InterPro" id="IPR029466">
    <property type="entry name" value="NAM-associated_C"/>
</dbReference>
<name>A0ABM1QBR2_CAMSA</name>
<gene>
    <name evidence="4" type="primary">LOC104709189</name>
</gene>
<protein>
    <submittedName>
        <fullName evidence="4">Uncharacterized protein LOC104709189</fullName>
    </submittedName>
</protein>
<keyword evidence="3" id="KW-1185">Reference proteome</keyword>
<dbReference type="Pfam" id="PF04827">
    <property type="entry name" value="Plant_tran"/>
    <property type="match status" value="2"/>
</dbReference>
<accession>A0ABM1QBR2</accession>
<feature type="region of interest" description="Disordered" evidence="1">
    <location>
        <begin position="34"/>
        <end position="93"/>
    </location>
</feature>
<dbReference type="RefSeq" id="XP_019084200.1">
    <property type="nucleotide sequence ID" value="XM_019228655.1"/>
</dbReference>